<dbReference type="GO" id="GO:0004131">
    <property type="term" value="F:cytosine deaminase activity"/>
    <property type="evidence" value="ECO:0007669"/>
    <property type="project" value="UniProtKB-EC"/>
</dbReference>
<dbReference type="InterPro" id="IPR011059">
    <property type="entry name" value="Metal-dep_hydrolase_composite"/>
</dbReference>
<sequence>MLGAGDDRPTVDIAIEDDQIVAVSPRISELGEREIDI</sequence>
<reference evidence="1" key="1">
    <citation type="submission" date="2020-02" db="EMBL/GenBank/DDBJ databases">
        <authorList>
            <person name="Meier V. D."/>
        </authorList>
    </citation>
    <scope>NUCLEOTIDE SEQUENCE</scope>
    <source>
        <strain evidence="1">AVDCRST_MAG84</strain>
    </source>
</reference>
<dbReference type="EMBL" id="CADCTZ010000415">
    <property type="protein sequence ID" value="CAA9341421.1"/>
    <property type="molecule type" value="Genomic_DNA"/>
</dbReference>
<gene>
    <name evidence="1" type="ORF">AVDCRST_MAG84-2384</name>
</gene>
<evidence type="ECO:0000313" key="1">
    <source>
        <dbReference type="EMBL" id="CAA9341421.1"/>
    </source>
</evidence>
<name>A0A6J4LTK0_9CYAN</name>
<feature type="non-terminal residue" evidence="1">
    <location>
        <position position="37"/>
    </location>
</feature>
<dbReference type="Gene3D" id="2.30.40.10">
    <property type="entry name" value="Urease, subunit C, domain 1"/>
    <property type="match status" value="1"/>
</dbReference>
<keyword evidence="1" id="KW-0378">Hydrolase</keyword>
<protein>
    <submittedName>
        <fullName evidence="1">Cytosine deaminase</fullName>
        <ecNumber evidence="1">3.5.4.1</ecNumber>
    </submittedName>
</protein>
<dbReference type="AlphaFoldDB" id="A0A6J4LTK0"/>
<dbReference type="EC" id="3.5.4.1" evidence="1"/>
<accession>A0A6J4LTK0</accession>
<proteinExistence type="predicted"/>
<organism evidence="1">
    <name type="scientific">uncultured Microcoleus sp</name>
    <dbReference type="NCBI Taxonomy" id="259945"/>
    <lineage>
        <taxon>Bacteria</taxon>
        <taxon>Bacillati</taxon>
        <taxon>Cyanobacteriota</taxon>
        <taxon>Cyanophyceae</taxon>
        <taxon>Oscillatoriophycideae</taxon>
        <taxon>Oscillatoriales</taxon>
        <taxon>Microcoleaceae</taxon>
        <taxon>Microcoleus</taxon>
        <taxon>environmental samples</taxon>
    </lineage>
</organism>